<dbReference type="GO" id="GO:0005886">
    <property type="term" value="C:plasma membrane"/>
    <property type="evidence" value="ECO:0007669"/>
    <property type="project" value="TreeGrafter"/>
</dbReference>
<evidence type="ECO:0000256" key="9">
    <source>
        <dbReference type="SAM" id="MobiDB-lite"/>
    </source>
</evidence>
<dbReference type="Gene3D" id="1.20.1070.10">
    <property type="entry name" value="Rhodopsin 7-helix transmembrane proteins"/>
    <property type="match status" value="1"/>
</dbReference>
<keyword evidence="3 10" id="KW-0812">Transmembrane</keyword>
<comment type="caution">
    <text evidence="12">The sequence shown here is derived from an EMBL/GenBank/DDBJ whole genome shotgun (WGS) entry which is preliminary data.</text>
</comment>
<organism evidence="12 13">
    <name type="scientific">Arctia plantaginis</name>
    <name type="common">Wood tiger moth</name>
    <name type="synonym">Phalaena plantaginis</name>
    <dbReference type="NCBI Taxonomy" id="874455"/>
    <lineage>
        <taxon>Eukaryota</taxon>
        <taxon>Metazoa</taxon>
        <taxon>Ecdysozoa</taxon>
        <taxon>Arthropoda</taxon>
        <taxon>Hexapoda</taxon>
        <taxon>Insecta</taxon>
        <taxon>Pterygota</taxon>
        <taxon>Neoptera</taxon>
        <taxon>Endopterygota</taxon>
        <taxon>Lepidoptera</taxon>
        <taxon>Glossata</taxon>
        <taxon>Ditrysia</taxon>
        <taxon>Noctuoidea</taxon>
        <taxon>Erebidae</taxon>
        <taxon>Arctiinae</taxon>
        <taxon>Arctia</taxon>
    </lineage>
</organism>
<keyword evidence="7" id="KW-0675">Receptor</keyword>
<evidence type="ECO:0000256" key="5">
    <source>
        <dbReference type="ARBA" id="ARBA00023040"/>
    </source>
</evidence>
<dbReference type="OrthoDB" id="10049706at2759"/>
<feature type="region of interest" description="Disordered" evidence="9">
    <location>
        <begin position="171"/>
        <end position="190"/>
    </location>
</feature>
<dbReference type="InterPro" id="IPR017452">
    <property type="entry name" value="GPCR_Rhodpsn_7TM"/>
</dbReference>
<keyword evidence="4 10" id="KW-1133">Transmembrane helix</keyword>
<dbReference type="PANTHER" id="PTHR45695:SF26">
    <property type="entry name" value="NEUROPEPTIDE CCHAMIDE-1 RECEPTOR"/>
    <property type="match status" value="1"/>
</dbReference>
<feature type="transmembrane region" description="Helical" evidence="10">
    <location>
        <begin position="89"/>
        <end position="115"/>
    </location>
</feature>
<dbReference type="GO" id="GO:0008188">
    <property type="term" value="F:neuropeptide receptor activity"/>
    <property type="evidence" value="ECO:0007669"/>
    <property type="project" value="TreeGrafter"/>
</dbReference>
<evidence type="ECO:0000256" key="10">
    <source>
        <dbReference type="SAM" id="Phobius"/>
    </source>
</evidence>
<evidence type="ECO:0000256" key="7">
    <source>
        <dbReference type="ARBA" id="ARBA00023170"/>
    </source>
</evidence>
<evidence type="ECO:0000313" key="12">
    <source>
        <dbReference type="EMBL" id="CAB3230661.1"/>
    </source>
</evidence>
<dbReference type="Pfam" id="PF00001">
    <property type="entry name" value="7tm_1"/>
    <property type="match status" value="1"/>
</dbReference>
<proteinExistence type="inferred from homology"/>
<name>A0A8S0ZCJ7_ARCPL</name>
<evidence type="ECO:0000256" key="8">
    <source>
        <dbReference type="ARBA" id="ARBA00023224"/>
    </source>
</evidence>
<sequence>MQEQRTSGRAQTSNDAVNVFLACYPYPIEWGEGYPRAIVLMRFLVYYSLPLAVIALFYILMARHLVLSTQNVPGEMQGTQRQMRARRKVAVTVLAFVLVFAACFLPSHVFMMWFYYYPTAQDDYNGFWHALRIIGFCTSFINSCVNPIALYCTSGIFRKHFNRYLLCRSSSTHGQRGSLSLSTSRRLHSSRKTNISMVPRTTSMGRESSIRLLNNGSSKL</sequence>
<evidence type="ECO:0000313" key="13">
    <source>
        <dbReference type="Proteomes" id="UP000494106"/>
    </source>
</evidence>
<feature type="domain" description="G-protein coupled receptors family 1 profile" evidence="11">
    <location>
        <begin position="1"/>
        <end position="150"/>
    </location>
</feature>
<accession>A0A8S0ZCJ7</accession>
<dbReference type="AlphaFoldDB" id="A0A8S0ZCJ7"/>
<dbReference type="InterPro" id="IPR000276">
    <property type="entry name" value="GPCR_Rhodpsn"/>
</dbReference>
<evidence type="ECO:0000256" key="4">
    <source>
        <dbReference type="ARBA" id="ARBA00022989"/>
    </source>
</evidence>
<evidence type="ECO:0000256" key="3">
    <source>
        <dbReference type="ARBA" id="ARBA00022692"/>
    </source>
</evidence>
<evidence type="ECO:0000256" key="6">
    <source>
        <dbReference type="ARBA" id="ARBA00023136"/>
    </source>
</evidence>
<dbReference type="SUPFAM" id="SSF81321">
    <property type="entry name" value="Family A G protein-coupled receptor-like"/>
    <property type="match status" value="1"/>
</dbReference>
<dbReference type="PROSITE" id="PS50262">
    <property type="entry name" value="G_PROTEIN_RECEP_F1_2"/>
    <property type="match status" value="1"/>
</dbReference>
<evidence type="ECO:0000259" key="11">
    <source>
        <dbReference type="PROSITE" id="PS50262"/>
    </source>
</evidence>
<dbReference type="Proteomes" id="UP000494106">
    <property type="component" value="Unassembled WGS sequence"/>
</dbReference>
<keyword evidence="8" id="KW-0807">Transducer</keyword>
<dbReference type="PANTHER" id="PTHR45695">
    <property type="entry name" value="LEUCOKININ RECEPTOR-RELATED"/>
    <property type="match status" value="1"/>
</dbReference>
<evidence type="ECO:0000256" key="2">
    <source>
        <dbReference type="ARBA" id="ARBA00010663"/>
    </source>
</evidence>
<keyword evidence="5" id="KW-0297">G-protein coupled receptor</keyword>
<evidence type="ECO:0000256" key="1">
    <source>
        <dbReference type="ARBA" id="ARBA00004141"/>
    </source>
</evidence>
<keyword evidence="6 10" id="KW-0472">Membrane</keyword>
<dbReference type="EMBL" id="CADEBC010000428">
    <property type="protein sequence ID" value="CAB3230661.1"/>
    <property type="molecule type" value="Genomic_DNA"/>
</dbReference>
<feature type="transmembrane region" description="Helical" evidence="10">
    <location>
        <begin position="39"/>
        <end position="60"/>
    </location>
</feature>
<feature type="transmembrane region" description="Helical" evidence="10">
    <location>
        <begin position="127"/>
        <end position="153"/>
    </location>
</feature>
<gene>
    <name evidence="12" type="ORF">APLA_LOCUS4296</name>
</gene>
<keyword evidence="13" id="KW-1185">Reference proteome</keyword>
<comment type="similarity">
    <text evidence="2">Belongs to the G-protein coupled receptor 1 family.</text>
</comment>
<protein>
    <recommendedName>
        <fullName evidence="11">G-protein coupled receptors family 1 profile domain-containing protein</fullName>
    </recommendedName>
</protein>
<comment type="subcellular location">
    <subcellularLocation>
        <location evidence="1">Membrane</location>
        <topology evidence="1">Multi-pass membrane protein</topology>
    </subcellularLocation>
</comment>
<dbReference type="PRINTS" id="PR00237">
    <property type="entry name" value="GPCRRHODOPSN"/>
</dbReference>
<reference evidence="12 13" key="1">
    <citation type="submission" date="2020-04" db="EMBL/GenBank/DDBJ databases">
        <authorList>
            <person name="Wallbank WR R."/>
            <person name="Pardo Diaz C."/>
            <person name="Kozak K."/>
            <person name="Martin S."/>
            <person name="Jiggins C."/>
            <person name="Moest M."/>
            <person name="Warren A I."/>
            <person name="Byers J.R.P. K."/>
            <person name="Montejo-Kovacevich G."/>
            <person name="Yen C E."/>
        </authorList>
    </citation>
    <scope>NUCLEOTIDE SEQUENCE [LARGE SCALE GENOMIC DNA]</scope>
</reference>